<dbReference type="Gene3D" id="3.40.190.10">
    <property type="entry name" value="Periplasmic binding protein-like II"/>
    <property type="match status" value="1"/>
</dbReference>
<evidence type="ECO:0000313" key="3">
    <source>
        <dbReference type="EMBL" id="GKX54663.1"/>
    </source>
</evidence>
<name>A0AAV5MZE9_9GAMM</name>
<proteinExistence type="predicted"/>
<dbReference type="RefSeq" id="WP_081650725.1">
    <property type="nucleotide sequence ID" value="NZ_BRLH01000001.1"/>
</dbReference>
<organism evidence="3 4">
    <name type="scientific">Leminorella grimontii</name>
    <dbReference type="NCBI Taxonomy" id="82981"/>
    <lineage>
        <taxon>Bacteria</taxon>
        <taxon>Pseudomonadati</taxon>
        <taxon>Pseudomonadota</taxon>
        <taxon>Gammaproteobacteria</taxon>
        <taxon>Enterobacterales</taxon>
        <taxon>Budviciaceae</taxon>
        <taxon>Leminorella</taxon>
    </lineage>
</organism>
<evidence type="ECO:0000259" key="2">
    <source>
        <dbReference type="Pfam" id="PF04069"/>
    </source>
</evidence>
<comment type="caution">
    <text evidence="3">The sequence shown here is derived from an EMBL/GenBank/DDBJ whole genome shotgun (WGS) entry which is preliminary data.</text>
</comment>
<dbReference type="Pfam" id="PF04069">
    <property type="entry name" value="OpuAC"/>
    <property type="match status" value="1"/>
</dbReference>
<dbReference type="AlphaFoldDB" id="A0AAV5MZE9"/>
<protein>
    <submittedName>
        <fullName evidence="3">ABC transporter substrate-binding protein</fullName>
    </submittedName>
</protein>
<reference evidence="3" key="1">
    <citation type="submission" date="2022-06" db="EMBL/GenBank/DDBJ databases">
        <title>Draft genome sequences of Leminorella grimontii str. JCM5902.</title>
        <authorList>
            <person name="Wakabayashi Y."/>
            <person name="Kojima K."/>
        </authorList>
    </citation>
    <scope>NUCLEOTIDE SEQUENCE</scope>
    <source>
        <strain evidence="3">JCM 5902</strain>
    </source>
</reference>
<evidence type="ECO:0000313" key="4">
    <source>
        <dbReference type="Proteomes" id="UP001058124"/>
    </source>
</evidence>
<dbReference type="GO" id="GO:0022857">
    <property type="term" value="F:transmembrane transporter activity"/>
    <property type="evidence" value="ECO:0007669"/>
    <property type="project" value="InterPro"/>
</dbReference>
<feature type="chain" id="PRO_5043630037" evidence="1">
    <location>
        <begin position="38"/>
        <end position="314"/>
    </location>
</feature>
<dbReference type="SUPFAM" id="SSF53850">
    <property type="entry name" value="Periplasmic binding protein-like II"/>
    <property type="match status" value="1"/>
</dbReference>
<evidence type="ECO:0000256" key="1">
    <source>
        <dbReference type="SAM" id="SignalP"/>
    </source>
</evidence>
<dbReference type="Gene3D" id="3.40.190.120">
    <property type="entry name" value="Osmoprotection protein (prox), domain 2"/>
    <property type="match status" value="1"/>
</dbReference>
<feature type="domain" description="ABC-type glycine betaine transport system substrate-binding" evidence="2">
    <location>
        <begin position="39"/>
        <end position="309"/>
    </location>
</feature>
<dbReference type="InterPro" id="IPR007210">
    <property type="entry name" value="ABC_Gly_betaine_transp_sub-bd"/>
</dbReference>
<dbReference type="Proteomes" id="UP001058124">
    <property type="component" value="Unassembled WGS sequence"/>
</dbReference>
<dbReference type="EMBL" id="BRLH01000001">
    <property type="protein sequence ID" value="GKX54663.1"/>
    <property type="molecule type" value="Genomic_DNA"/>
</dbReference>
<sequence length="314" mass="35193">MSIFKKRLINKLRARWQRAASVGTLCAGLLCSAAACAEPLVLASKNFTEQHILSAITVQYLATKGIEVTPKTDLASTIIRSAMLNKQVDMAWEYTGTSLIVYNQIKKPMTPEKTYQTVKELDGKKGIVWLEPAKMNNTYAFAMQKTRAEKENIHTLSQLVERLNQMQNGDQKRLWMMGFDPEFVNRSDGLAPMQQAYGLKLERPQIRQMDSGLVYNAIRDGFVDVGLIYTTDGRVKGFNLQVLEDDKGFFPSYAVTPIVRSDILERTPGLADALNTLSRLLNNDVISALNAKVDIEHQSAERVATQFLKDNGLL</sequence>
<feature type="signal peptide" evidence="1">
    <location>
        <begin position="1"/>
        <end position="37"/>
    </location>
</feature>
<dbReference type="GO" id="GO:0043190">
    <property type="term" value="C:ATP-binding cassette (ABC) transporter complex"/>
    <property type="evidence" value="ECO:0007669"/>
    <property type="project" value="InterPro"/>
</dbReference>
<dbReference type="CDD" id="cd13611">
    <property type="entry name" value="PBP2_YehZ"/>
    <property type="match status" value="1"/>
</dbReference>
<keyword evidence="1" id="KW-0732">Signal</keyword>
<keyword evidence="4" id="KW-1185">Reference proteome</keyword>
<gene>
    <name evidence="3" type="ORF">SOASR030_07750</name>
</gene>
<accession>A0AAV5MZE9</accession>